<dbReference type="InterPro" id="IPR036237">
    <property type="entry name" value="Xyl_isomerase-like_sf"/>
</dbReference>
<name>Q2GAG6_NOVAD</name>
<dbReference type="PANTHER" id="PTHR12110:SF53">
    <property type="entry name" value="BLR5974 PROTEIN"/>
    <property type="match status" value="1"/>
</dbReference>
<dbReference type="SMR" id="Q2GAG6"/>
<reference evidence="3" key="1">
    <citation type="submission" date="2006-01" db="EMBL/GenBank/DDBJ databases">
        <title>Complete sequence of Novosphingobium aromaticivorans DSM 12444.</title>
        <authorList>
            <consortium name="US DOE Joint Genome Institute"/>
            <person name="Copeland A."/>
            <person name="Lucas S."/>
            <person name="Lapidus A."/>
            <person name="Barry K."/>
            <person name="Detter J.C."/>
            <person name="Glavina T."/>
            <person name="Hammon N."/>
            <person name="Israni S."/>
            <person name="Pitluck S."/>
            <person name="Chain P."/>
            <person name="Malfatti S."/>
            <person name="Shin M."/>
            <person name="Vergez L."/>
            <person name="Schmutz J."/>
            <person name="Larimer F."/>
            <person name="Land M."/>
            <person name="Kyrpides N."/>
            <person name="Ivanova N."/>
            <person name="Fredrickson J."/>
            <person name="Balkwill D."/>
            <person name="Romine M.F."/>
            <person name="Richardson P."/>
        </authorList>
    </citation>
    <scope>NUCLEOTIDE SEQUENCE [LARGE SCALE GENOMIC DNA]</scope>
    <source>
        <strain evidence="3">ATCC 700278 / DSM 12444 / CCUG 56034 / CIP 105152 / NBRC 16084 / F199</strain>
    </source>
</reference>
<dbReference type="STRING" id="279238.Saro_0710"/>
<dbReference type="RefSeq" id="WP_011444371.1">
    <property type="nucleotide sequence ID" value="NC_007794.1"/>
</dbReference>
<feature type="domain" description="Xylose isomerase-like TIM barrel" evidence="1">
    <location>
        <begin position="29"/>
        <end position="205"/>
    </location>
</feature>
<dbReference type="Proteomes" id="UP000009134">
    <property type="component" value="Chromosome"/>
</dbReference>
<gene>
    <name evidence="2" type="ordered locus">Saro_0710</name>
</gene>
<dbReference type="Gene3D" id="3.20.20.150">
    <property type="entry name" value="Divalent-metal-dependent TIM barrel enzymes"/>
    <property type="match status" value="1"/>
</dbReference>
<dbReference type="HOGENOM" id="CLU_070745_1_0_5"/>
<dbReference type="KEGG" id="nar:Saro_0710"/>
<protein>
    <submittedName>
        <fullName evidence="2">Xylose isomerase-like TIM barrel</fullName>
    </submittedName>
</protein>
<keyword evidence="3" id="KW-1185">Reference proteome</keyword>
<keyword evidence="2" id="KW-0413">Isomerase</keyword>
<dbReference type="InterPro" id="IPR013022">
    <property type="entry name" value="Xyl_isomerase-like_TIM-brl"/>
</dbReference>
<sequence length="343" mass="39394">MSKIKRGVSLYSFQEELFLGRMNVEDCVSFAASIGATGIEILPEQNMPTFPNLSDAQVEEWKAMVARHGCHFTAYDMFLDTKLRKDRLMSDDEQVESIVRDLRLCNRLGIRNMRVLVFVRPDILGRCVPYAEELDVHMGVEVHAPWHLEHAWILRTIEEADRLGTKHLGILPDMGIFMKHYPPAFRARFERQGARPEVTQFIVDQHEAKIMAEYTIYEVAVKMGGNKAEVAMAETLRHAPYANPKRIADYAPYFHHIQAKFYEMDEDCTDPSIAYDEVIDALVGCGWEGTLSSEYEGNRWIQDVHEVDSREQVRRQHVMFERLIVQSEARHAGKEAALCSTST</sequence>
<dbReference type="SUPFAM" id="SSF51658">
    <property type="entry name" value="Xylose isomerase-like"/>
    <property type="match status" value="1"/>
</dbReference>
<organism evidence="2 3">
    <name type="scientific">Novosphingobium aromaticivorans (strain ATCC 700278 / DSM 12444 / CCUG 56034 / CIP 105152 / NBRC 16084 / F199)</name>
    <dbReference type="NCBI Taxonomy" id="279238"/>
    <lineage>
        <taxon>Bacteria</taxon>
        <taxon>Pseudomonadati</taxon>
        <taxon>Pseudomonadota</taxon>
        <taxon>Alphaproteobacteria</taxon>
        <taxon>Sphingomonadales</taxon>
        <taxon>Sphingomonadaceae</taxon>
        <taxon>Novosphingobium</taxon>
    </lineage>
</organism>
<evidence type="ECO:0000259" key="1">
    <source>
        <dbReference type="Pfam" id="PF01261"/>
    </source>
</evidence>
<dbReference type="Pfam" id="PF01261">
    <property type="entry name" value="AP_endonuc_2"/>
    <property type="match status" value="1"/>
</dbReference>
<dbReference type="eggNOG" id="COG1082">
    <property type="taxonomic scope" value="Bacteria"/>
</dbReference>
<evidence type="ECO:0000313" key="3">
    <source>
        <dbReference type="Proteomes" id="UP000009134"/>
    </source>
</evidence>
<accession>Q2GAG6</accession>
<dbReference type="PANTHER" id="PTHR12110">
    <property type="entry name" value="HYDROXYPYRUVATE ISOMERASE"/>
    <property type="match status" value="1"/>
</dbReference>
<proteinExistence type="predicted"/>
<dbReference type="DNASU" id="3918534"/>
<evidence type="ECO:0000313" key="2">
    <source>
        <dbReference type="EMBL" id="ABD25157.1"/>
    </source>
</evidence>
<dbReference type="GO" id="GO:0016853">
    <property type="term" value="F:isomerase activity"/>
    <property type="evidence" value="ECO:0007669"/>
    <property type="project" value="UniProtKB-KW"/>
</dbReference>
<dbReference type="AlphaFoldDB" id="Q2GAG6"/>
<dbReference type="InterPro" id="IPR050312">
    <property type="entry name" value="IolE/XylAMocC-like"/>
</dbReference>
<dbReference type="EMBL" id="CP000248">
    <property type="protein sequence ID" value="ABD25157.1"/>
    <property type="molecule type" value="Genomic_DNA"/>
</dbReference>